<evidence type="ECO:0000313" key="10">
    <source>
        <dbReference type="Proteomes" id="UP000515154"/>
    </source>
</evidence>
<evidence type="ECO:0000313" key="11">
    <source>
        <dbReference type="RefSeq" id="XP_029640587.1"/>
    </source>
</evidence>
<evidence type="ECO:0000256" key="1">
    <source>
        <dbReference type="ARBA" id="ARBA00008455"/>
    </source>
</evidence>
<dbReference type="InterPro" id="IPR025661">
    <property type="entry name" value="Pept_asp_AS"/>
</dbReference>
<dbReference type="InterPro" id="IPR000169">
    <property type="entry name" value="Pept_cys_AS"/>
</dbReference>
<dbReference type="KEGG" id="osn:115215545"/>
<feature type="domain" description="Cathepsin propeptide inhibitor" evidence="9">
    <location>
        <begin position="26"/>
        <end position="86"/>
    </location>
</feature>
<evidence type="ECO:0000259" key="9">
    <source>
        <dbReference type="SMART" id="SM00848"/>
    </source>
</evidence>
<evidence type="ECO:0000256" key="6">
    <source>
        <dbReference type="ARBA" id="ARBA00023157"/>
    </source>
</evidence>
<name>A0A6P7SQI0_9MOLL</name>
<feature type="chain" id="PRO_5027992356" evidence="7">
    <location>
        <begin position="18"/>
        <end position="326"/>
    </location>
</feature>
<gene>
    <name evidence="11" type="primary">LOC115215545</name>
</gene>
<dbReference type="InterPro" id="IPR039417">
    <property type="entry name" value="Peptidase_C1A_papain-like"/>
</dbReference>
<keyword evidence="2" id="KW-0645">Protease</keyword>
<dbReference type="AlphaFoldDB" id="A0A6P7SQI0"/>
<dbReference type="SUPFAM" id="SSF54001">
    <property type="entry name" value="Cysteine proteinases"/>
    <property type="match status" value="1"/>
</dbReference>
<organism evidence="10 11">
    <name type="scientific">Octopus sinensis</name>
    <name type="common">East Asian common octopus</name>
    <dbReference type="NCBI Taxonomy" id="2607531"/>
    <lineage>
        <taxon>Eukaryota</taxon>
        <taxon>Metazoa</taxon>
        <taxon>Spiralia</taxon>
        <taxon>Lophotrochozoa</taxon>
        <taxon>Mollusca</taxon>
        <taxon>Cephalopoda</taxon>
        <taxon>Coleoidea</taxon>
        <taxon>Octopodiformes</taxon>
        <taxon>Octopoda</taxon>
        <taxon>Incirrata</taxon>
        <taxon>Octopodidae</taxon>
        <taxon>Octopus</taxon>
    </lineage>
</organism>
<evidence type="ECO:0000256" key="4">
    <source>
        <dbReference type="ARBA" id="ARBA00022807"/>
    </source>
</evidence>
<protein>
    <submittedName>
        <fullName evidence="11">Cathepsin L1</fullName>
    </submittedName>
</protein>
<sequence>MMLPLLSFIAVFTFVSANWIPNDETWELYKSTFRKEYRNAETENFRRAMWEENANFINKHNLEADMGIHTYWMGMNEYADLSNREFQEMMTGFLPQNRSIETSFISDNLEYLPRTMDWRQHGYVTRVKNQGSCGSCWAFSATGSLEGQVFKKYGRLISLSEQELVDCSSSFGTKGCRGGFMNNAFRYIERYGIESERSYPYHAKKQVCKYDRRKVVTFVSSYINVNKRERALQVAVAGVGPISAAIDTHSNAFRFYKHGIYKRNDCNHQANHAILVVGYGTENGQDYWLVKNSWGQRWGDHGYIKMARNYNNMCSIATLASYPILR</sequence>
<dbReference type="GO" id="GO:0006508">
    <property type="term" value="P:proteolysis"/>
    <property type="evidence" value="ECO:0007669"/>
    <property type="project" value="UniProtKB-KW"/>
</dbReference>
<dbReference type="PANTHER" id="PTHR12411">
    <property type="entry name" value="CYSTEINE PROTEASE FAMILY C1-RELATED"/>
    <property type="match status" value="1"/>
</dbReference>
<dbReference type="InterPro" id="IPR000668">
    <property type="entry name" value="Peptidase_C1A_C"/>
</dbReference>
<evidence type="ECO:0000259" key="8">
    <source>
        <dbReference type="SMART" id="SM00645"/>
    </source>
</evidence>
<dbReference type="InterPro" id="IPR013128">
    <property type="entry name" value="Peptidase_C1A"/>
</dbReference>
<proteinExistence type="inferred from homology"/>
<dbReference type="Pfam" id="PF00112">
    <property type="entry name" value="Peptidase_C1"/>
    <property type="match status" value="1"/>
</dbReference>
<dbReference type="InterPro" id="IPR013201">
    <property type="entry name" value="Prot_inhib_I29"/>
</dbReference>
<evidence type="ECO:0000256" key="7">
    <source>
        <dbReference type="SAM" id="SignalP"/>
    </source>
</evidence>
<keyword evidence="3" id="KW-0378">Hydrolase</keyword>
<dbReference type="InterPro" id="IPR025660">
    <property type="entry name" value="Pept_his_AS"/>
</dbReference>
<dbReference type="InterPro" id="IPR038765">
    <property type="entry name" value="Papain-like_cys_pep_sf"/>
</dbReference>
<keyword evidence="7" id="KW-0732">Signal</keyword>
<dbReference type="Gene3D" id="3.90.70.10">
    <property type="entry name" value="Cysteine proteinases"/>
    <property type="match status" value="1"/>
</dbReference>
<dbReference type="PROSITE" id="PS00139">
    <property type="entry name" value="THIOL_PROTEASE_CYS"/>
    <property type="match status" value="1"/>
</dbReference>
<dbReference type="PROSITE" id="PS00640">
    <property type="entry name" value="THIOL_PROTEASE_ASN"/>
    <property type="match status" value="1"/>
</dbReference>
<dbReference type="SMART" id="SM00848">
    <property type="entry name" value="Inhibitor_I29"/>
    <property type="match status" value="1"/>
</dbReference>
<dbReference type="SMART" id="SM00645">
    <property type="entry name" value="Pept_C1"/>
    <property type="match status" value="1"/>
</dbReference>
<dbReference type="CDD" id="cd02248">
    <property type="entry name" value="Peptidase_C1A"/>
    <property type="match status" value="1"/>
</dbReference>
<dbReference type="GO" id="GO:0008234">
    <property type="term" value="F:cysteine-type peptidase activity"/>
    <property type="evidence" value="ECO:0007669"/>
    <property type="project" value="UniProtKB-KW"/>
</dbReference>
<keyword evidence="6" id="KW-1015">Disulfide bond</keyword>
<dbReference type="PROSITE" id="PS00639">
    <property type="entry name" value="THIOL_PROTEASE_HIS"/>
    <property type="match status" value="1"/>
</dbReference>
<keyword evidence="5" id="KW-0865">Zymogen</keyword>
<dbReference type="FunFam" id="3.90.70.10:FF:000006">
    <property type="entry name" value="Cathepsin S"/>
    <property type="match status" value="1"/>
</dbReference>
<feature type="signal peptide" evidence="7">
    <location>
        <begin position="1"/>
        <end position="17"/>
    </location>
</feature>
<evidence type="ECO:0000256" key="2">
    <source>
        <dbReference type="ARBA" id="ARBA00022670"/>
    </source>
</evidence>
<comment type="similarity">
    <text evidence="1">Belongs to the peptidase C1 family.</text>
</comment>
<dbReference type="SMR" id="A0A6P7SQI0"/>
<dbReference type="RefSeq" id="XP_029640587.1">
    <property type="nucleotide sequence ID" value="XM_029784727.2"/>
</dbReference>
<dbReference type="Proteomes" id="UP000515154">
    <property type="component" value="Linkage group LG9"/>
</dbReference>
<dbReference type="PRINTS" id="PR00705">
    <property type="entry name" value="PAPAIN"/>
</dbReference>
<feature type="domain" description="Peptidase C1A papain C-terminal" evidence="8">
    <location>
        <begin position="112"/>
        <end position="324"/>
    </location>
</feature>
<evidence type="ECO:0000256" key="3">
    <source>
        <dbReference type="ARBA" id="ARBA00022801"/>
    </source>
</evidence>
<evidence type="ECO:0000256" key="5">
    <source>
        <dbReference type="ARBA" id="ARBA00023145"/>
    </source>
</evidence>
<keyword evidence="10" id="KW-1185">Reference proteome</keyword>
<accession>A0A6P7SQI0</accession>
<keyword evidence="4" id="KW-0788">Thiol protease</keyword>
<reference evidence="11" key="1">
    <citation type="submission" date="2025-08" db="UniProtKB">
        <authorList>
            <consortium name="RefSeq"/>
        </authorList>
    </citation>
    <scope>IDENTIFICATION</scope>
</reference>
<dbReference type="Pfam" id="PF08246">
    <property type="entry name" value="Inhibitor_I29"/>
    <property type="match status" value="1"/>
</dbReference>